<reference evidence="9 10" key="1">
    <citation type="submission" date="2018-06" db="EMBL/GenBank/DDBJ databases">
        <authorList>
            <person name="Strepis N."/>
        </authorList>
    </citation>
    <scope>NUCLEOTIDE SEQUENCE [LARGE SCALE GENOMIC DNA]</scope>
    <source>
        <strain evidence="9">LUCI</strain>
    </source>
</reference>
<evidence type="ECO:0000256" key="4">
    <source>
        <dbReference type="ARBA" id="ARBA00010662"/>
    </source>
</evidence>
<dbReference type="Proteomes" id="UP000277811">
    <property type="component" value="Unassembled WGS sequence"/>
</dbReference>
<dbReference type="InterPro" id="IPR037171">
    <property type="entry name" value="NagB/RpiA_transferase-like"/>
</dbReference>
<evidence type="ECO:0000313" key="10">
    <source>
        <dbReference type="Proteomes" id="UP000277811"/>
    </source>
</evidence>
<dbReference type="Pfam" id="PF01182">
    <property type="entry name" value="Glucosamine_iso"/>
    <property type="match status" value="1"/>
</dbReference>
<evidence type="ECO:0000256" key="1">
    <source>
        <dbReference type="ARBA" id="ARBA00000832"/>
    </source>
</evidence>
<comment type="function">
    <text evidence="2 7">Hydrolysis of 6-phosphogluconolactone to 6-phosphogluconate.</text>
</comment>
<accession>A0A498R7S8</accession>
<dbReference type="InterPro" id="IPR005900">
    <property type="entry name" value="6-phosphogluconolactonase_DevB"/>
</dbReference>
<protein>
    <recommendedName>
        <fullName evidence="6 7">6-phosphogluconolactonase</fullName>
        <shortName evidence="7">6PGL</shortName>
        <ecNumber evidence="5 7">3.1.1.31</ecNumber>
    </recommendedName>
</protein>
<keyword evidence="9" id="KW-0413">Isomerase</keyword>
<dbReference type="InterPro" id="IPR006148">
    <property type="entry name" value="Glc/Gal-6P_isomerase"/>
</dbReference>
<sequence>MTMAGSGSFRLVWKKTERSVEIMTIQVFSTVTDVSNAAASMVADQAKTAIARHGSFHLVLSGGTTPRHTLERLAEPPYATGIPWNKVHIFWGDERWVPPDDSRSNQHMARTALLDHVAVPAGQIFPIPYRQSPEEAAEGYESTLRRLFGKQPPRFDLLFLGLGTDGHVASLFPGTDAVMEQRRWVCHTQTQGPAADRITLTFPVINRARTIIFLATGEEKAPKVREILAAAGVPPRLPAQLVHPVNGEIYWLLDQAAASLLTEKI</sequence>
<keyword evidence="10" id="KW-1185">Reference proteome</keyword>
<gene>
    <name evidence="7" type="primary">pgl</name>
    <name evidence="9" type="ORF">LUCI_2224</name>
</gene>
<evidence type="ECO:0000256" key="6">
    <source>
        <dbReference type="ARBA" id="ARBA00020337"/>
    </source>
</evidence>
<dbReference type="PANTHER" id="PTHR11054:SF0">
    <property type="entry name" value="6-PHOSPHOGLUCONOLACTONASE"/>
    <property type="match status" value="1"/>
</dbReference>
<dbReference type="NCBIfam" id="TIGR01198">
    <property type="entry name" value="pgl"/>
    <property type="match status" value="1"/>
</dbReference>
<name>A0A498R7S8_9FIRM</name>
<proteinExistence type="inferred from homology"/>
<evidence type="ECO:0000256" key="5">
    <source>
        <dbReference type="ARBA" id="ARBA00013198"/>
    </source>
</evidence>
<dbReference type="Gene3D" id="3.40.50.1360">
    <property type="match status" value="1"/>
</dbReference>
<dbReference type="PANTHER" id="PTHR11054">
    <property type="entry name" value="6-PHOSPHOGLUCONOLACTONASE"/>
    <property type="match status" value="1"/>
</dbReference>
<dbReference type="CDD" id="cd01400">
    <property type="entry name" value="6PGL"/>
    <property type="match status" value="1"/>
</dbReference>
<dbReference type="SUPFAM" id="SSF100950">
    <property type="entry name" value="NagB/RpiA/CoA transferase-like"/>
    <property type="match status" value="1"/>
</dbReference>
<dbReference type="EC" id="3.1.1.31" evidence="5 7"/>
<dbReference type="InterPro" id="IPR039104">
    <property type="entry name" value="6PGL"/>
</dbReference>
<evidence type="ECO:0000256" key="3">
    <source>
        <dbReference type="ARBA" id="ARBA00004961"/>
    </source>
</evidence>
<keyword evidence="7" id="KW-0378">Hydrolase</keyword>
<dbReference type="UniPathway" id="UPA00115">
    <property type="reaction ID" value="UER00409"/>
</dbReference>
<organism evidence="9 10">
    <name type="scientific">Lucifera butyrica</name>
    <dbReference type="NCBI Taxonomy" id="1351585"/>
    <lineage>
        <taxon>Bacteria</taxon>
        <taxon>Bacillati</taxon>
        <taxon>Bacillota</taxon>
        <taxon>Negativicutes</taxon>
        <taxon>Veillonellales</taxon>
        <taxon>Veillonellaceae</taxon>
        <taxon>Lucifera</taxon>
    </lineage>
</organism>
<comment type="similarity">
    <text evidence="4 7">Belongs to the glucosamine/galactosamine-6-phosphate isomerase family. 6-phosphogluconolactonase subfamily.</text>
</comment>
<dbReference type="GO" id="GO:0016853">
    <property type="term" value="F:isomerase activity"/>
    <property type="evidence" value="ECO:0007669"/>
    <property type="project" value="UniProtKB-KW"/>
</dbReference>
<dbReference type="GO" id="GO:0005975">
    <property type="term" value="P:carbohydrate metabolic process"/>
    <property type="evidence" value="ECO:0007669"/>
    <property type="project" value="UniProtKB-UniRule"/>
</dbReference>
<dbReference type="EMBL" id="UPPP01000070">
    <property type="protein sequence ID" value="VBB06980.1"/>
    <property type="molecule type" value="Genomic_DNA"/>
</dbReference>
<feature type="domain" description="Glucosamine/galactosamine-6-phosphate isomerase" evidence="8">
    <location>
        <begin position="32"/>
        <end position="251"/>
    </location>
</feature>
<dbReference type="GO" id="GO:0017057">
    <property type="term" value="F:6-phosphogluconolactonase activity"/>
    <property type="evidence" value="ECO:0007669"/>
    <property type="project" value="UniProtKB-UniRule"/>
</dbReference>
<dbReference type="GO" id="GO:0006098">
    <property type="term" value="P:pentose-phosphate shunt"/>
    <property type="evidence" value="ECO:0007669"/>
    <property type="project" value="UniProtKB-UniPathway"/>
</dbReference>
<evidence type="ECO:0000313" key="9">
    <source>
        <dbReference type="EMBL" id="VBB06980.1"/>
    </source>
</evidence>
<evidence type="ECO:0000256" key="2">
    <source>
        <dbReference type="ARBA" id="ARBA00002681"/>
    </source>
</evidence>
<comment type="catalytic activity">
    <reaction evidence="1 7">
        <text>6-phospho-D-glucono-1,5-lactone + H2O = 6-phospho-D-gluconate + H(+)</text>
        <dbReference type="Rhea" id="RHEA:12556"/>
        <dbReference type="ChEBI" id="CHEBI:15377"/>
        <dbReference type="ChEBI" id="CHEBI:15378"/>
        <dbReference type="ChEBI" id="CHEBI:57955"/>
        <dbReference type="ChEBI" id="CHEBI:58759"/>
        <dbReference type="EC" id="3.1.1.31"/>
    </reaction>
</comment>
<comment type="pathway">
    <text evidence="3 7">Carbohydrate degradation; pentose phosphate pathway; D-ribulose 5-phosphate from D-glucose 6-phosphate (oxidative stage): step 2/3.</text>
</comment>
<evidence type="ECO:0000259" key="8">
    <source>
        <dbReference type="Pfam" id="PF01182"/>
    </source>
</evidence>
<evidence type="ECO:0000256" key="7">
    <source>
        <dbReference type="RuleBase" id="RU365095"/>
    </source>
</evidence>
<dbReference type="AlphaFoldDB" id="A0A498R7S8"/>